<dbReference type="EMBL" id="CACVBM020001840">
    <property type="protein sequence ID" value="CAA7060950.1"/>
    <property type="molecule type" value="Genomic_DNA"/>
</dbReference>
<accession>A0A6D2LI54</accession>
<proteinExistence type="predicted"/>
<name>A0A6D2LI54_9BRAS</name>
<reference evidence="1" key="1">
    <citation type="submission" date="2020-01" db="EMBL/GenBank/DDBJ databases">
        <authorList>
            <person name="Mishra B."/>
        </authorList>
    </citation>
    <scope>NUCLEOTIDE SEQUENCE [LARGE SCALE GENOMIC DNA]</scope>
</reference>
<comment type="caution">
    <text evidence="1">The sequence shown here is derived from an EMBL/GenBank/DDBJ whole genome shotgun (WGS) entry which is preliminary data.</text>
</comment>
<dbReference type="AlphaFoldDB" id="A0A6D2LI54"/>
<keyword evidence="2" id="KW-1185">Reference proteome</keyword>
<gene>
    <name evidence="1" type="ORF">MERR_LOCUS48186</name>
</gene>
<protein>
    <submittedName>
        <fullName evidence="1">Uncharacterized protein</fullName>
    </submittedName>
</protein>
<evidence type="ECO:0000313" key="1">
    <source>
        <dbReference type="EMBL" id="CAA7060950.1"/>
    </source>
</evidence>
<organism evidence="1 2">
    <name type="scientific">Microthlaspi erraticum</name>
    <dbReference type="NCBI Taxonomy" id="1685480"/>
    <lineage>
        <taxon>Eukaryota</taxon>
        <taxon>Viridiplantae</taxon>
        <taxon>Streptophyta</taxon>
        <taxon>Embryophyta</taxon>
        <taxon>Tracheophyta</taxon>
        <taxon>Spermatophyta</taxon>
        <taxon>Magnoliopsida</taxon>
        <taxon>eudicotyledons</taxon>
        <taxon>Gunneridae</taxon>
        <taxon>Pentapetalae</taxon>
        <taxon>rosids</taxon>
        <taxon>malvids</taxon>
        <taxon>Brassicales</taxon>
        <taxon>Brassicaceae</taxon>
        <taxon>Coluteocarpeae</taxon>
        <taxon>Microthlaspi</taxon>
    </lineage>
</organism>
<sequence length="171" mass="20152">MPHLSQASLQCRQGSAFQEYAGEYVCFFPGWMLSIYPVRSHRSSRVFRHMDIGTFDMSDYTYSETLGKWHIADLAFGINYLMHRQDGLVDYSTCGKMSSHACNLKDWCSCRFVITLINIKLHHLWNTRRPQQRIHSIMEALKQKERDEKAIESRKKRVRRKEIVNAKKTGY</sequence>
<evidence type="ECO:0000313" key="2">
    <source>
        <dbReference type="Proteomes" id="UP000467841"/>
    </source>
</evidence>
<dbReference type="Proteomes" id="UP000467841">
    <property type="component" value="Unassembled WGS sequence"/>
</dbReference>
<dbReference type="OrthoDB" id="1751359at2759"/>